<dbReference type="AlphaFoldDB" id="A0A369K0P7"/>
<comment type="caution">
    <text evidence="2">The sequence shown here is derived from an EMBL/GenBank/DDBJ whole genome shotgun (WGS) entry which is preliminary data.</text>
</comment>
<proteinExistence type="predicted"/>
<name>A0A369K0P7_HYPMA</name>
<accession>A0A369K0P7</accession>
<gene>
    <name evidence="2" type="ORF">Hypma_001354</name>
</gene>
<keyword evidence="3" id="KW-1185">Reference proteome</keyword>
<dbReference type="OrthoDB" id="3068627at2759"/>
<reference evidence="2" key="1">
    <citation type="submission" date="2018-04" db="EMBL/GenBank/DDBJ databases">
        <title>Whole genome sequencing of Hypsizygus marmoreus.</title>
        <authorList>
            <person name="Choi I.-G."/>
            <person name="Min B."/>
            <person name="Kim J.-G."/>
            <person name="Kim S."/>
            <person name="Oh Y.-L."/>
            <person name="Kong W.-S."/>
            <person name="Park H."/>
            <person name="Jeong J."/>
            <person name="Song E.-S."/>
        </authorList>
    </citation>
    <scope>NUCLEOTIDE SEQUENCE [LARGE SCALE GENOMIC DNA]</scope>
    <source>
        <strain evidence="2">51987-8</strain>
    </source>
</reference>
<evidence type="ECO:0000313" key="3">
    <source>
        <dbReference type="Proteomes" id="UP000076154"/>
    </source>
</evidence>
<evidence type="ECO:0000256" key="1">
    <source>
        <dbReference type="SAM" id="MobiDB-lite"/>
    </source>
</evidence>
<protein>
    <recommendedName>
        <fullName evidence="4">RNase III domain-containing protein</fullName>
    </recommendedName>
</protein>
<evidence type="ECO:0008006" key="4">
    <source>
        <dbReference type="Google" id="ProtNLM"/>
    </source>
</evidence>
<sequence>MSSDDSTSAGTLSIEEFYHDTIDTTVSNPTFDFPLPPAGISFYLIFSATKAVDPLEWAGDRYLYGLINDVLRSKRVSHASSNCGLSEKTVKMLLCCNRTLATILFRKFALDLSVKKAADILEVLIGIAYEDRPRTDMVAWAIDAFGPLVDAIYSLDVAERQRRLKVLGKRKRAGSSYNNESQDDDKTDGKRPRLDISSSTRPHLDLLTIRLAPPQQQQKGRQKLSQNYKHITYIQGYPYFTAGLHVIQCLAVRNASGLMAAAPPVPIQPSSSRLPLQISIPSTSGSSASSSTRETLADLDPNQSLSSI</sequence>
<dbReference type="EMBL" id="LUEZ02000012">
    <property type="protein sequence ID" value="RDB28189.1"/>
    <property type="molecule type" value="Genomic_DNA"/>
</dbReference>
<dbReference type="InParanoid" id="A0A369K0P7"/>
<feature type="region of interest" description="Disordered" evidence="1">
    <location>
        <begin position="169"/>
        <end position="198"/>
    </location>
</feature>
<dbReference type="Proteomes" id="UP000076154">
    <property type="component" value="Unassembled WGS sequence"/>
</dbReference>
<organism evidence="2 3">
    <name type="scientific">Hypsizygus marmoreus</name>
    <name type="common">White beech mushroom</name>
    <name type="synonym">Agaricus marmoreus</name>
    <dbReference type="NCBI Taxonomy" id="39966"/>
    <lineage>
        <taxon>Eukaryota</taxon>
        <taxon>Fungi</taxon>
        <taxon>Dikarya</taxon>
        <taxon>Basidiomycota</taxon>
        <taxon>Agaricomycotina</taxon>
        <taxon>Agaricomycetes</taxon>
        <taxon>Agaricomycetidae</taxon>
        <taxon>Agaricales</taxon>
        <taxon>Tricholomatineae</taxon>
        <taxon>Lyophyllaceae</taxon>
        <taxon>Hypsizygus</taxon>
    </lineage>
</organism>
<feature type="region of interest" description="Disordered" evidence="1">
    <location>
        <begin position="267"/>
        <end position="308"/>
    </location>
</feature>
<evidence type="ECO:0000313" key="2">
    <source>
        <dbReference type="EMBL" id="RDB28189.1"/>
    </source>
</evidence>
<feature type="compositionally biased region" description="Low complexity" evidence="1">
    <location>
        <begin position="279"/>
        <end position="291"/>
    </location>
</feature>